<keyword evidence="3" id="KW-1185">Reference proteome</keyword>
<dbReference type="Proteomes" id="UP000788426">
    <property type="component" value="Unassembled WGS sequence"/>
</dbReference>
<accession>A0ABS6YEP3</accession>
<sequence length="177" mass="20279">MHPLEKFNYCPVCGKNHFEEQDKKSKKCADCGFEYYLNPSSAAAAFIFNDKKELLVLRRKHNPGKGMLDLPGGFADMHETIEETIKREIKEETALDITTSRYLFSIPNKYTYSNFDIPTLDAFFICTAKDTTTLSADDDADECFWLPLTEIHTEQFALRSIRKALSMLLEQGCDLLK</sequence>
<dbReference type="RefSeq" id="WP_219481769.1">
    <property type="nucleotide sequence ID" value="NZ_CAUSYV010000030.1"/>
</dbReference>
<dbReference type="PROSITE" id="PS51462">
    <property type="entry name" value="NUDIX"/>
    <property type="match status" value="1"/>
</dbReference>
<dbReference type="Pfam" id="PF00293">
    <property type="entry name" value="NUDIX"/>
    <property type="match status" value="1"/>
</dbReference>
<dbReference type="PANTHER" id="PTHR43222:SF2">
    <property type="entry name" value="NUDIX HYDROLASE 23, CHLOROPLASTIC"/>
    <property type="match status" value="1"/>
</dbReference>
<proteinExistence type="predicted"/>
<comment type="caution">
    <text evidence="2">The sequence shown here is derived from an EMBL/GenBank/DDBJ whole genome shotgun (WGS) entry which is preliminary data.</text>
</comment>
<dbReference type="PANTHER" id="PTHR43222">
    <property type="entry name" value="NUDIX HYDROLASE 23"/>
    <property type="match status" value="1"/>
</dbReference>
<dbReference type="EMBL" id="JAHXCT010000005">
    <property type="protein sequence ID" value="MBW4769666.1"/>
    <property type="molecule type" value="Genomic_DNA"/>
</dbReference>
<evidence type="ECO:0000313" key="3">
    <source>
        <dbReference type="Proteomes" id="UP000788426"/>
    </source>
</evidence>
<reference evidence="2 3" key="1">
    <citation type="submission" date="2021-07" db="EMBL/GenBank/DDBJ databases">
        <title>Genomic diversity and antimicrobial resistance of Prevotella spp. isolated from chronic lung disease airways.</title>
        <authorList>
            <person name="Webb K.A."/>
            <person name="Olagoke O.S."/>
            <person name="Baird T."/>
            <person name="Neill J."/>
            <person name="Pham A."/>
            <person name="Wells T.J."/>
            <person name="Ramsay K.A."/>
            <person name="Bell S.C."/>
            <person name="Sarovich D.S."/>
            <person name="Price E.P."/>
        </authorList>
    </citation>
    <scope>NUCLEOTIDE SEQUENCE [LARGE SCALE GENOMIC DNA]</scope>
    <source>
        <strain evidence="2 3">SCHI0011.S.12</strain>
    </source>
</reference>
<evidence type="ECO:0000313" key="2">
    <source>
        <dbReference type="EMBL" id="MBW4769666.1"/>
    </source>
</evidence>
<dbReference type="CDD" id="cd04681">
    <property type="entry name" value="NUDIX_Hydrolase"/>
    <property type="match status" value="1"/>
</dbReference>
<organism evidence="2 3">
    <name type="scientific">Hoylesella nanceiensis</name>
    <dbReference type="NCBI Taxonomy" id="425941"/>
    <lineage>
        <taxon>Bacteria</taxon>
        <taxon>Pseudomonadati</taxon>
        <taxon>Bacteroidota</taxon>
        <taxon>Bacteroidia</taxon>
        <taxon>Bacteroidales</taxon>
        <taxon>Prevotellaceae</taxon>
        <taxon>Hoylesella</taxon>
    </lineage>
</organism>
<name>A0ABS6YEP3_9BACT</name>
<gene>
    <name evidence="2" type="ORF">KZO38_07820</name>
</gene>
<evidence type="ECO:0000259" key="1">
    <source>
        <dbReference type="PROSITE" id="PS51462"/>
    </source>
</evidence>
<feature type="domain" description="Nudix hydrolase" evidence="1">
    <location>
        <begin position="38"/>
        <end position="169"/>
    </location>
</feature>
<dbReference type="InterPro" id="IPR000086">
    <property type="entry name" value="NUDIX_hydrolase_dom"/>
</dbReference>
<protein>
    <submittedName>
        <fullName evidence="2">NUDIX domain-containing protein</fullName>
    </submittedName>
</protein>